<evidence type="ECO:0000256" key="8">
    <source>
        <dbReference type="ARBA" id="ARBA00023136"/>
    </source>
</evidence>
<dbReference type="OrthoDB" id="187568at2759"/>
<keyword evidence="16" id="KW-1185">Reference proteome</keyword>
<comment type="subcellular location">
    <subcellularLocation>
        <location evidence="1 13">Cell membrane</location>
        <topology evidence="1 13">Multi-pass membrane protein</topology>
    </subcellularLocation>
</comment>
<keyword evidence="4" id="KW-1003">Cell membrane</keyword>
<organism evidence="15 16">
    <name type="scientific">Coptotermes formosanus</name>
    <name type="common">Formosan subterranean termite</name>
    <dbReference type="NCBI Taxonomy" id="36987"/>
    <lineage>
        <taxon>Eukaryota</taxon>
        <taxon>Metazoa</taxon>
        <taxon>Ecdysozoa</taxon>
        <taxon>Arthropoda</taxon>
        <taxon>Hexapoda</taxon>
        <taxon>Insecta</taxon>
        <taxon>Pterygota</taxon>
        <taxon>Neoptera</taxon>
        <taxon>Polyneoptera</taxon>
        <taxon>Dictyoptera</taxon>
        <taxon>Blattodea</taxon>
        <taxon>Blattoidea</taxon>
        <taxon>Termitoidae</taxon>
        <taxon>Rhinotermitidae</taxon>
        <taxon>Coptotermes</taxon>
    </lineage>
</organism>
<proteinExistence type="inferred from homology"/>
<dbReference type="InterPro" id="IPR006990">
    <property type="entry name" value="Tweety"/>
</dbReference>
<gene>
    <name evidence="15" type="ORF">Cfor_06329</name>
</gene>
<dbReference type="PANTHER" id="PTHR12424:SF8">
    <property type="entry name" value="PROTEIN TWEETY"/>
    <property type="match status" value="1"/>
</dbReference>
<evidence type="ECO:0000256" key="4">
    <source>
        <dbReference type="ARBA" id="ARBA00022475"/>
    </source>
</evidence>
<dbReference type="AlphaFoldDB" id="A0A6L2PJW9"/>
<evidence type="ECO:0000256" key="10">
    <source>
        <dbReference type="ARBA" id="ARBA00023180"/>
    </source>
</evidence>
<evidence type="ECO:0000313" key="16">
    <source>
        <dbReference type="Proteomes" id="UP000502823"/>
    </source>
</evidence>
<evidence type="ECO:0000256" key="5">
    <source>
        <dbReference type="ARBA" id="ARBA00022692"/>
    </source>
</evidence>
<dbReference type="Pfam" id="PF04906">
    <property type="entry name" value="Tweety"/>
    <property type="match status" value="2"/>
</dbReference>
<name>A0A6L2PJW9_COPFO</name>
<evidence type="ECO:0000256" key="3">
    <source>
        <dbReference type="ARBA" id="ARBA00022448"/>
    </source>
</evidence>
<keyword evidence="9 13" id="KW-0869">Chloride channel</keyword>
<protein>
    <recommendedName>
        <fullName evidence="13">Protein tweety homolog</fullName>
    </recommendedName>
</protein>
<dbReference type="GO" id="GO:0034707">
    <property type="term" value="C:chloride channel complex"/>
    <property type="evidence" value="ECO:0007669"/>
    <property type="project" value="UniProtKB-UniRule"/>
</dbReference>
<feature type="region of interest" description="Disordered" evidence="14">
    <location>
        <begin position="532"/>
        <end position="590"/>
    </location>
</feature>
<dbReference type="PANTHER" id="PTHR12424">
    <property type="entry name" value="TWEETY-RELATED"/>
    <property type="match status" value="1"/>
</dbReference>
<dbReference type="FunCoup" id="A0A6L2PJW9">
    <property type="interactions" value="180"/>
</dbReference>
<reference evidence="16" key="1">
    <citation type="submission" date="2020-01" db="EMBL/GenBank/DDBJ databases">
        <title>Draft genome sequence of the Termite Coptotermes fromosanus.</title>
        <authorList>
            <person name="Itakura S."/>
            <person name="Yosikawa Y."/>
            <person name="Umezawa K."/>
        </authorList>
    </citation>
    <scope>NUCLEOTIDE SEQUENCE [LARGE SCALE GENOMIC DNA]</scope>
</reference>
<evidence type="ECO:0000256" key="11">
    <source>
        <dbReference type="ARBA" id="ARBA00023214"/>
    </source>
</evidence>
<dbReference type="Proteomes" id="UP000502823">
    <property type="component" value="Unassembled WGS sequence"/>
</dbReference>
<evidence type="ECO:0000256" key="14">
    <source>
        <dbReference type="SAM" id="MobiDB-lite"/>
    </source>
</evidence>
<dbReference type="GO" id="GO:0005886">
    <property type="term" value="C:plasma membrane"/>
    <property type="evidence" value="ECO:0007669"/>
    <property type="project" value="UniProtKB-SubCell"/>
</dbReference>
<evidence type="ECO:0000313" key="15">
    <source>
        <dbReference type="EMBL" id="GFG32829.1"/>
    </source>
</evidence>
<keyword evidence="12 13" id="KW-0407">Ion channel</keyword>
<keyword evidence="3 13" id="KW-0813">Transport</keyword>
<keyword evidence="10" id="KW-0325">Glycoprotein</keyword>
<feature type="transmembrane region" description="Helical" evidence="13">
    <location>
        <begin position="54"/>
        <end position="78"/>
    </location>
</feature>
<dbReference type="GO" id="GO:0072320">
    <property type="term" value="F:volume-sensitive chloride channel activity"/>
    <property type="evidence" value="ECO:0007669"/>
    <property type="project" value="TreeGrafter"/>
</dbReference>
<dbReference type="CDD" id="cd07912">
    <property type="entry name" value="Tweety_N"/>
    <property type="match status" value="1"/>
</dbReference>
<evidence type="ECO:0000256" key="6">
    <source>
        <dbReference type="ARBA" id="ARBA00022989"/>
    </source>
</evidence>
<keyword evidence="8 13" id="KW-0472">Membrane</keyword>
<feature type="compositionally biased region" description="Basic and acidic residues" evidence="14">
    <location>
        <begin position="555"/>
        <end position="567"/>
    </location>
</feature>
<comment type="similarity">
    <text evidence="2 13">Belongs to the tweety family.</text>
</comment>
<evidence type="ECO:0000256" key="9">
    <source>
        <dbReference type="ARBA" id="ARBA00023173"/>
    </source>
</evidence>
<feature type="transmembrane region" description="Helical" evidence="13">
    <location>
        <begin position="90"/>
        <end position="114"/>
    </location>
</feature>
<evidence type="ECO:0000256" key="7">
    <source>
        <dbReference type="ARBA" id="ARBA00023065"/>
    </source>
</evidence>
<comment type="caution">
    <text evidence="15">The sequence shown here is derived from an EMBL/GenBank/DDBJ whole genome shotgun (WGS) entry which is preliminary data.</text>
</comment>
<sequence>MMESHAQTIRQHDSEVYHPPTLALFFHAFPHLNITCHLVNATFDPDNTIYLESLGILGSLPAAWLILTLLVLLIYLLTRCCDRKPRPKHSIVLLKWTLAIFTLLCCAAVGFGLYGNDDVHNGLVQFVAATQSMDDIITAVKNQVRRMAEELNAETWSVPQTIIVGLTKSGNQEKVQKHSEKVAHKNLCCIVVGLLLRSVDICLNICSKLVDPLLTELGDVFDDPVANQTAREMVFAALKAVTGNTTTALHSIQDISGQLKGVSLRGIVSFVQTAEGIRWPVTMAILSILLVFCVVLLFGVARHSRCALITFSVFGLFAVIISWLLSSLYLATAVALGDLCIAPDAFLEREVVTTPKADILSYYIRCDQSRNNPFFQRLLQGQQAVKAMSSNLVTVARIAKELYKPTELHPKLDVLTTDINQVDNLASGLSTLLDCKSLHRQYLNATHSVCDLGLYGLSFMLAASVAAGFFFTVLVWVDSHTWIYIRRRRDYLQVDEQDPFLPPTAASQAIAARTLRSQGLYGSTDYFWQHHHSPHHHHHHTPPSTPPYPGTLDGRSSREEKSQHGTHYDQGLHSGGGSEHHGSSGASAMLGPNHGQYATLTYLQRTCFTSDRRYLRCVIDYCYASMHLRPTSSVIYYCRPTTRIAATPACRLNPWHGFSDPWAGATIKSIRNEFVASASLIRRWERTYWWMATLRFFIRD</sequence>
<keyword evidence="11 13" id="KW-0868">Chloride</keyword>
<accession>A0A6L2PJW9</accession>
<evidence type="ECO:0000256" key="13">
    <source>
        <dbReference type="RuleBase" id="RU361114"/>
    </source>
</evidence>
<dbReference type="EMBL" id="BLKM01000389">
    <property type="protein sequence ID" value="GFG32829.1"/>
    <property type="molecule type" value="Genomic_DNA"/>
</dbReference>
<keyword evidence="6 13" id="KW-1133">Transmembrane helix</keyword>
<feature type="transmembrane region" description="Helical" evidence="13">
    <location>
        <begin position="279"/>
        <end position="300"/>
    </location>
</feature>
<feature type="transmembrane region" description="Helical" evidence="13">
    <location>
        <begin position="452"/>
        <end position="477"/>
    </location>
</feature>
<evidence type="ECO:0000256" key="2">
    <source>
        <dbReference type="ARBA" id="ARBA00009849"/>
    </source>
</evidence>
<comment type="function">
    <text evidence="13">Probable chloride channel.</text>
</comment>
<keyword evidence="7 13" id="KW-0406">Ion transport</keyword>
<keyword evidence="5 13" id="KW-0812">Transmembrane</keyword>
<evidence type="ECO:0000256" key="1">
    <source>
        <dbReference type="ARBA" id="ARBA00004651"/>
    </source>
</evidence>
<feature type="compositionally biased region" description="Basic residues" evidence="14">
    <location>
        <begin position="532"/>
        <end position="541"/>
    </location>
</feature>
<dbReference type="InParanoid" id="A0A6L2PJW9"/>
<evidence type="ECO:0000256" key="12">
    <source>
        <dbReference type="ARBA" id="ARBA00023303"/>
    </source>
</evidence>
<feature type="transmembrane region" description="Helical" evidence="13">
    <location>
        <begin position="307"/>
        <end position="329"/>
    </location>
</feature>
<dbReference type="GO" id="GO:0005229">
    <property type="term" value="F:intracellularly calcium-gated chloride channel activity"/>
    <property type="evidence" value="ECO:0007669"/>
    <property type="project" value="TreeGrafter"/>
</dbReference>